<dbReference type="GO" id="GO:0043248">
    <property type="term" value="P:proteasome assembly"/>
    <property type="evidence" value="ECO:0007669"/>
    <property type="project" value="InterPro"/>
</dbReference>
<evidence type="ECO:0000259" key="1">
    <source>
        <dbReference type="Pfam" id="PF13001"/>
    </source>
</evidence>
<dbReference type="STRING" id="44941.A0A397U504"/>
<sequence>MCYLCKSKLAANIFPFMLHVSFDCLYSPKTDVKLQRKGADFIQWIIKEADTSIVELIGKVLLFVLLKIIKETRIENFNNLTREQEINQTFLFKLFYGSPDLSIHNPEEIMKF</sequence>
<proteinExistence type="predicted"/>
<organism evidence="2 3">
    <name type="scientific">Gigaspora rosea</name>
    <dbReference type="NCBI Taxonomy" id="44941"/>
    <lineage>
        <taxon>Eukaryota</taxon>
        <taxon>Fungi</taxon>
        <taxon>Fungi incertae sedis</taxon>
        <taxon>Mucoromycota</taxon>
        <taxon>Glomeromycotina</taxon>
        <taxon>Glomeromycetes</taxon>
        <taxon>Diversisporales</taxon>
        <taxon>Gigasporaceae</taxon>
        <taxon>Gigaspora</taxon>
    </lineage>
</organism>
<accession>A0A397U504</accession>
<comment type="caution">
    <text evidence="2">The sequence shown here is derived from an EMBL/GenBank/DDBJ whole genome shotgun (WGS) entry which is preliminary data.</text>
</comment>
<evidence type="ECO:0000313" key="3">
    <source>
        <dbReference type="Proteomes" id="UP000266673"/>
    </source>
</evidence>
<dbReference type="AlphaFoldDB" id="A0A397U504"/>
<dbReference type="GO" id="GO:0060090">
    <property type="term" value="F:molecular adaptor activity"/>
    <property type="evidence" value="ECO:0007669"/>
    <property type="project" value="InterPro"/>
</dbReference>
<name>A0A397U504_9GLOM</name>
<gene>
    <name evidence="2" type="ORF">C2G38_608989</name>
</gene>
<dbReference type="OrthoDB" id="2445881at2759"/>
<dbReference type="Pfam" id="PF13001">
    <property type="entry name" value="ECM29_N"/>
    <property type="match status" value="1"/>
</dbReference>
<reference evidence="2 3" key="1">
    <citation type="submission" date="2018-06" db="EMBL/GenBank/DDBJ databases">
        <title>Comparative genomics reveals the genomic features of Rhizophagus irregularis, R. cerebriforme, R. diaphanum and Gigaspora rosea, and their symbiotic lifestyle signature.</title>
        <authorList>
            <person name="Morin E."/>
            <person name="San Clemente H."/>
            <person name="Chen E.C.H."/>
            <person name="De La Providencia I."/>
            <person name="Hainaut M."/>
            <person name="Kuo A."/>
            <person name="Kohler A."/>
            <person name="Murat C."/>
            <person name="Tang N."/>
            <person name="Roy S."/>
            <person name="Loubradou J."/>
            <person name="Henrissat B."/>
            <person name="Grigoriev I.V."/>
            <person name="Corradi N."/>
            <person name="Roux C."/>
            <person name="Martin F.M."/>
        </authorList>
    </citation>
    <scope>NUCLEOTIDE SEQUENCE [LARGE SCALE GENOMIC DNA]</scope>
    <source>
        <strain evidence="2 3">DAOM 194757</strain>
    </source>
</reference>
<dbReference type="InterPro" id="IPR024372">
    <property type="entry name" value="Ecm29_N"/>
</dbReference>
<protein>
    <recommendedName>
        <fullName evidence="1">Proteasome component Ecm29 N-terminal domain-containing protein</fullName>
    </recommendedName>
</protein>
<feature type="domain" description="Proteasome component Ecm29 N-terminal" evidence="1">
    <location>
        <begin position="2"/>
        <end position="77"/>
    </location>
</feature>
<dbReference type="Proteomes" id="UP000266673">
    <property type="component" value="Unassembled WGS sequence"/>
</dbReference>
<dbReference type="EMBL" id="QKWP01002005">
    <property type="protein sequence ID" value="RIB05312.1"/>
    <property type="molecule type" value="Genomic_DNA"/>
</dbReference>
<evidence type="ECO:0000313" key="2">
    <source>
        <dbReference type="EMBL" id="RIB05312.1"/>
    </source>
</evidence>
<keyword evidence="3" id="KW-1185">Reference proteome</keyword>